<sequence>MDAADTIAAVEEATTTERTRIGSDKALIAATGANLEADAVWTAAATRESGVADALEGWAADATGGDAIADAFDRAGRAARDRAERIDATPGEPDALSSHLDTLDGTPERVGAGLVAVPLVLDRFYLQVVSFFVNEADEGSADVARDLRSGASDFGPARDALAELDESGREQARDAAAEAITVVYEEYASGLESMGLDPKPVC</sequence>
<protein>
    <submittedName>
        <fullName evidence="1">Transcription antitermination protein</fullName>
    </submittedName>
</protein>
<reference evidence="1" key="1">
    <citation type="submission" date="2021-06" db="EMBL/GenBank/DDBJ databases">
        <title>Halomicroarcula sp. F24A a new haloarchaeum isolated from saline soil.</title>
        <authorList>
            <person name="Duran-Viseras A."/>
            <person name="Sanchez-Porro C."/>
            <person name="Ventosa A."/>
        </authorList>
    </citation>
    <scope>NUCLEOTIDE SEQUENCE</scope>
    <source>
        <strain evidence="1">F24A</strain>
    </source>
</reference>
<evidence type="ECO:0000313" key="2">
    <source>
        <dbReference type="Proteomes" id="UP000783863"/>
    </source>
</evidence>
<accession>A0A8J8C6D2</accession>
<dbReference type="EMBL" id="RKLQ01000001">
    <property type="protein sequence ID" value="MBX0302127.1"/>
    <property type="molecule type" value="Genomic_DNA"/>
</dbReference>
<comment type="caution">
    <text evidence="1">The sequence shown here is derived from an EMBL/GenBank/DDBJ whole genome shotgun (WGS) entry which is preliminary data.</text>
</comment>
<keyword evidence="2" id="KW-1185">Reference proteome</keyword>
<organism evidence="1 2">
    <name type="scientific">Haloarcula salinisoli</name>
    <dbReference type="NCBI Taxonomy" id="2487746"/>
    <lineage>
        <taxon>Archaea</taxon>
        <taxon>Methanobacteriati</taxon>
        <taxon>Methanobacteriota</taxon>
        <taxon>Stenosarchaea group</taxon>
        <taxon>Halobacteria</taxon>
        <taxon>Halobacteriales</taxon>
        <taxon>Haloarculaceae</taxon>
        <taxon>Haloarcula</taxon>
    </lineage>
</organism>
<dbReference type="AlphaFoldDB" id="A0A8J8C6D2"/>
<gene>
    <name evidence="1" type="ORF">EGD98_00425</name>
</gene>
<name>A0A8J8C6D2_9EURY</name>
<dbReference type="Proteomes" id="UP000783863">
    <property type="component" value="Unassembled WGS sequence"/>
</dbReference>
<proteinExistence type="predicted"/>
<evidence type="ECO:0000313" key="1">
    <source>
        <dbReference type="EMBL" id="MBX0302127.1"/>
    </source>
</evidence>
<dbReference type="RefSeq" id="WP_220586376.1">
    <property type="nucleotide sequence ID" value="NZ_RKLQ01000001.1"/>
</dbReference>